<keyword evidence="1" id="KW-0677">Repeat</keyword>
<dbReference type="EMBL" id="JADPMV010000001">
    <property type="protein sequence ID" value="MBS7662409.1"/>
    <property type="molecule type" value="Genomic_DNA"/>
</dbReference>
<reference evidence="5 6" key="1">
    <citation type="journal article" date="2021" name="Syst. Appl. Microbiol.">
        <title>Pseudomonas lalucatii sp. nov. isolated from Vallgornera, a karstic cave in Mallorca, Western Mediterranean.</title>
        <authorList>
            <person name="Busquets A."/>
            <person name="Mulet M."/>
            <person name="Gomila M."/>
            <person name="Garcia-Valdes E."/>
        </authorList>
    </citation>
    <scope>NUCLEOTIDE SEQUENCE [LARGE SCALE GENOMIC DNA]</scope>
    <source>
        <strain evidence="5 6">R1b54</strain>
    </source>
</reference>
<dbReference type="NCBIfam" id="TIGR01643">
    <property type="entry name" value="YD_repeat_2x"/>
    <property type="match status" value="8"/>
</dbReference>
<dbReference type="InterPro" id="IPR022385">
    <property type="entry name" value="Rhs_assc_core"/>
</dbReference>
<evidence type="ECO:0000313" key="6">
    <source>
        <dbReference type="Proteomes" id="UP001196601"/>
    </source>
</evidence>
<evidence type="ECO:0000256" key="3">
    <source>
        <dbReference type="SAM" id="SignalP"/>
    </source>
</evidence>
<name>A0ABS5Q184_9PSED</name>
<sequence length="923" mass="99109">MNTLHRASLLALALTAALGASSAQASERSWSYSYNSQGLIETADGPHTDVQDVTTYAYDAQGRLTQVTNALGHITQLSNFDNYGNPQTLTDANGVTTDLSYSPQGWLASVSTAGSTTAFEHDAVGLITKVTRGDGSWLSYTWDGARRLTKISNNLGKTVEYDLDPMGNRTAQRLKDASNNLTQQQTWVYDELGRLLRAVGAAGQTSRYQYDLNDNPSASTNPRQFSHSQAYDALDRLVSNTDPLGGVTTLAYDGQDNLTEVKDPRGVTTRYVYDGLGNLTQLISPDSGTTTYSHDAAGNVISKTDANGVVTTYSYDALNRLTGRQYPASPALNVQYHYDMTAEGNHGIGRLTAVQDASGVLGYRYDARGNLVEQIRSVAVGGVDQYDRLGYAYDGANQLTRIDYPLGLSVLYPRNAAGQVREVQLQVGSNPPSAFAGAIAYLPFGPLSSLTWGNGVSLSRTFDQDYRLSQQTVAGWNSSYGYDANGNIETLGSSLLGDLNYRYDALDRLTAEHKADLEQGYSYDAVGNRNGKTVTPIINGQAQAGSTHTYQYAANSNRLSEIDGLAVLSDAAGNLTQDRAERELDYDAQNRLTRVKLAGNIVAEFRYNALGQRTHKLGADGTTVFLYGPDGQLLGEERYDAQGAKLSGQFYIWLDSLPLGGITVSYDGQGGVASSTPFYLHSDHLNTPRLATSQSQQGVWQWQSDAFGVGQASGSLTMNLRFPGQYFDQESGLHYNYFRDYDPQTGRYVESDPIGLRGGLNTYGYVYGNPLKYSDPKGLAVAALCFVPGIGWTTCAVIAEAAISACAYVGTAVGGALLGGYLANEAAQDGDGEGNTNPYAGPVDEPVIVVDENGNAIPVEPGQSVNSSPNGDYQQVVGADGRPTGDRLDRGGHRNQSDPRAQGPHGHRPGVTTPDGNPHLPIY</sequence>
<keyword evidence="6" id="KW-1185">Reference proteome</keyword>
<feature type="signal peptide" evidence="3">
    <location>
        <begin position="1"/>
        <end position="25"/>
    </location>
</feature>
<accession>A0ABS5Q184</accession>
<feature type="compositionally biased region" description="Polar residues" evidence="2">
    <location>
        <begin position="863"/>
        <end position="873"/>
    </location>
</feature>
<evidence type="ECO:0000256" key="1">
    <source>
        <dbReference type="ARBA" id="ARBA00022737"/>
    </source>
</evidence>
<gene>
    <name evidence="5" type="ORF">I0D00_10730</name>
</gene>
<evidence type="ECO:0000256" key="2">
    <source>
        <dbReference type="SAM" id="MobiDB-lite"/>
    </source>
</evidence>
<dbReference type="Proteomes" id="UP001196601">
    <property type="component" value="Unassembled WGS sequence"/>
</dbReference>
<dbReference type="InterPro" id="IPR031325">
    <property type="entry name" value="RHS_repeat"/>
</dbReference>
<feature type="region of interest" description="Disordered" evidence="2">
    <location>
        <begin position="855"/>
        <end position="923"/>
    </location>
</feature>
<dbReference type="Pfam" id="PF25023">
    <property type="entry name" value="TEN_YD-shell"/>
    <property type="match status" value="2"/>
</dbReference>
<dbReference type="RefSeq" id="WP_213639706.1">
    <property type="nucleotide sequence ID" value="NZ_JADPMV010000001.1"/>
</dbReference>
<evidence type="ECO:0000259" key="4">
    <source>
        <dbReference type="Pfam" id="PF25023"/>
    </source>
</evidence>
<organism evidence="5 6">
    <name type="scientific">Pseudomonas lalucatii</name>
    <dbReference type="NCBI Taxonomy" id="1424203"/>
    <lineage>
        <taxon>Bacteria</taxon>
        <taxon>Pseudomonadati</taxon>
        <taxon>Pseudomonadota</taxon>
        <taxon>Gammaproteobacteria</taxon>
        <taxon>Pseudomonadales</taxon>
        <taxon>Pseudomonadaceae</taxon>
        <taxon>Pseudomonas</taxon>
    </lineage>
</organism>
<dbReference type="NCBIfam" id="TIGR03696">
    <property type="entry name" value="Rhs_assc_core"/>
    <property type="match status" value="1"/>
</dbReference>
<feature type="domain" description="Teneurin-like YD-shell" evidence="4">
    <location>
        <begin position="25"/>
        <end position="158"/>
    </location>
</feature>
<keyword evidence="3" id="KW-0732">Signal</keyword>
<evidence type="ECO:0000313" key="5">
    <source>
        <dbReference type="EMBL" id="MBS7662409.1"/>
    </source>
</evidence>
<protein>
    <submittedName>
        <fullName evidence="5">RHS repeat protein</fullName>
    </submittedName>
</protein>
<dbReference type="Gene3D" id="3.90.930.1">
    <property type="match status" value="1"/>
</dbReference>
<feature type="compositionally biased region" description="Basic and acidic residues" evidence="2">
    <location>
        <begin position="883"/>
        <end position="897"/>
    </location>
</feature>
<dbReference type="InterPro" id="IPR050708">
    <property type="entry name" value="T6SS_VgrG/RHS"/>
</dbReference>
<proteinExistence type="predicted"/>
<dbReference type="Pfam" id="PF05593">
    <property type="entry name" value="RHS_repeat"/>
    <property type="match status" value="4"/>
</dbReference>
<dbReference type="PANTHER" id="PTHR32305:SF15">
    <property type="entry name" value="PROTEIN RHSA-RELATED"/>
    <property type="match status" value="1"/>
</dbReference>
<feature type="chain" id="PRO_5045364230" evidence="3">
    <location>
        <begin position="26"/>
        <end position="923"/>
    </location>
</feature>
<dbReference type="PRINTS" id="PR00394">
    <property type="entry name" value="RHSPROTEIN"/>
</dbReference>
<feature type="domain" description="Teneurin-like YD-shell" evidence="4">
    <location>
        <begin position="476"/>
        <end position="752"/>
    </location>
</feature>
<dbReference type="Gene3D" id="2.180.10.10">
    <property type="entry name" value="RHS repeat-associated core"/>
    <property type="match status" value="2"/>
</dbReference>
<comment type="caution">
    <text evidence="5">The sequence shown here is derived from an EMBL/GenBank/DDBJ whole genome shotgun (WGS) entry which is preliminary data.</text>
</comment>
<dbReference type="InterPro" id="IPR006530">
    <property type="entry name" value="YD"/>
</dbReference>
<dbReference type="PANTHER" id="PTHR32305">
    <property type="match status" value="1"/>
</dbReference>
<dbReference type="InterPro" id="IPR056823">
    <property type="entry name" value="TEN-like_YD-shell"/>
</dbReference>